<reference evidence="2 3" key="1">
    <citation type="journal article" date="2012" name="J. Bacteriol.">
        <title>Draft Genome Sequence of Sinorhizobium meliloti CCNWSX0020, a Nitrogen-Fixing Symbiont with Copper Tolerance Capability Isolated from Lead-Zinc Mine Tailings.</title>
        <authorList>
            <person name="Li Z."/>
            <person name="Ma Z."/>
            <person name="Hao X."/>
            <person name="Wei G."/>
        </authorList>
    </citation>
    <scope>NUCLEOTIDE SEQUENCE [LARGE SCALE GENOMIC DNA]</scope>
    <source>
        <strain evidence="2 3">CCNWSX0020</strain>
    </source>
</reference>
<dbReference type="Proteomes" id="UP000004038">
    <property type="component" value="Unassembled WGS sequence"/>
</dbReference>
<evidence type="ECO:0000313" key="3">
    <source>
        <dbReference type="Proteomes" id="UP000004038"/>
    </source>
</evidence>
<evidence type="ECO:0000313" key="2">
    <source>
        <dbReference type="EMBL" id="EHK76586.1"/>
    </source>
</evidence>
<sequence>MATCRKSHWRGIAISRAGRLFFYESSAFRDAANAGKARRARSVFCRIVFRAEPVRRTCGHEDRDAVSQETCHPSGHSAQGEMLPDASTEVVVAHRSSIERVFGVRRCRYSHRYGKR</sequence>
<dbReference type="AlphaFoldDB" id="H0G295"/>
<organism evidence="2 3">
    <name type="scientific">Sinorhizobium meliloti CCNWSX0020</name>
    <dbReference type="NCBI Taxonomy" id="1107881"/>
    <lineage>
        <taxon>Bacteria</taxon>
        <taxon>Pseudomonadati</taxon>
        <taxon>Pseudomonadota</taxon>
        <taxon>Alphaproteobacteria</taxon>
        <taxon>Hyphomicrobiales</taxon>
        <taxon>Rhizobiaceae</taxon>
        <taxon>Sinorhizobium/Ensifer group</taxon>
        <taxon>Sinorhizobium</taxon>
    </lineage>
</organism>
<feature type="region of interest" description="Disordered" evidence="1">
    <location>
        <begin position="60"/>
        <end position="84"/>
    </location>
</feature>
<name>H0G295_RHIML</name>
<accession>H0G295</accession>
<proteinExistence type="predicted"/>
<dbReference type="EMBL" id="AGVV01000035">
    <property type="protein sequence ID" value="EHK76586.1"/>
    <property type="molecule type" value="Genomic_DNA"/>
</dbReference>
<protein>
    <submittedName>
        <fullName evidence="2">Uncharacterized protein</fullName>
    </submittedName>
</protein>
<dbReference type="PATRIC" id="fig|1107881.3.peg.3651"/>
<gene>
    <name evidence="2" type="ORF">SM0020_17927</name>
</gene>
<evidence type="ECO:0000256" key="1">
    <source>
        <dbReference type="SAM" id="MobiDB-lite"/>
    </source>
</evidence>